<dbReference type="STRING" id="623744.A0A553QNS9"/>
<proteinExistence type="predicted"/>
<comment type="caution">
    <text evidence="2">The sequence shown here is derived from an EMBL/GenBank/DDBJ whole genome shotgun (WGS) entry which is preliminary data.</text>
</comment>
<accession>A0A553QNS9</accession>
<evidence type="ECO:0000313" key="2">
    <source>
        <dbReference type="EMBL" id="TRY91635.1"/>
    </source>
</evidence>
<sequence>MYGWNRNREELPQGSGNPHHTELRSGWSYLDPTLTGLLQKLWSHDGIMVHGAHLKASAAMVRLRLYDILALLPPKSYEGKSS</sequence>
<keyword evidence="3" id="KW-1185">Reference proteome</keyword>
<dbReference type="AlphaFoldDB" id="A0A553QNS9"/>
<dbReference type="EMBL" id="SRMA01025733">
    <property type="protein sequence ID" value="TRY91635.1"/>
    <property type="molecule type" value="Genomic_DNA"/>
</dbReference>
<feature type="compositionally biased region" description="Basic and acidic residues" evidence="1">
    <location>
        <begin position="1"/>
        <end position="11"/>
    </location>
</feature>
<name>A0A553QNS9_9TELE</name>
<dbReference type="Proteomes" id="UP000316079">
    <property type="component" value="Unassembled WGS sequence"/>
</dbReference>
<organism evidence="2 3">
    <name type="scientific">Danionella cerebrum</name>
    <dbReference type="NCBI Taxonomy" id="2873325"/>
    <lineage>
        <taxon>Eukaryota</taxon>
        <taxon>Metazoa</taxon>
        <taxon>Chordata</taxon>
        <taxon>Craniata</taxon>
        <taxon>Vertebrata</taxon>
        <taxon>Euteleostomi</taxon>
        <taxon>Actinopterygii</taxon>
        <taxon>Neopterygii</taxon>
        <taxon>Teleostei</taxon>
        <taxon>Ostariophysi</taxon>
        <taxon>Cypriniformes</taxon>
        <taxon>Danionidae</taxon>
        <taxon>Danioninae</taxon>
        <taxon>Danionella</taxon>
    </lineage>
</organism>
<protein>
    <submittedName>
        <fullName evidence="2">Uncharacterized protein</fullName>
    </submittedName>
</protein>
<feature type="region of interest" description="Disordered" evidence="1">
    <location>
        <begin position="1"/>
        <end position="22"/>
    </location>
</feature>
<dbReference type="OrthoDB" id="192608at2759"/>
<evidence type="ECO:0000256" key="1">
    <source>
        <dbReference type="SAM" id="MobiDB-lite"/>
    </source>
</evidence>
<gene>
    <name evidence="2" type="ORF">DNTS_021771</name>
</gene>
<evidence type="ECO:0000313" key="3">
    <source>
        <dbReference type="Proteomes" id="UP000316079"/>
    </source>
</evidence>
<reference evidence="2 3" key="1">
    <citation type="journal article" date="2019" name="Sci. Data">
        <title>Hybrid genome assembly and annotation of Danionella translucida.</title>
        <authorList>
            <person name="Kadobianskyi M."/>
            <person name="Schulze L."/>
            <person name="Schuelke M."/>
            <person name="Judkewitz B."/>
        </authorList>
    </citation>
    <scope>NUCLEOTIDE SEQUENCE [LARGE SCALE GENOMIC DNA]</scope>
    <source>
        <strain evidence="2 3">Bolton</strain>
    </source>
</reference>